<dbReference type="Pfam" id="PF13768">
    <property type="entry name" value="VWA_3"/>
    <property type="match status" value="1"/>
</dbReference>
<keyword evidence="4" id="KW-1185">Reference proteome</keyword>
<feature type="domain" description="VWFA" evidence="2">
    <location>
        <begin position="60"/>
        <end position="239"/>
    </location>
</feature>
<feature type="region of interest" description="Disordered" evidence="1">
    <location>
        <begin position="413"/>
        <end position="479"/>
    </location>
</feature>
<organism evidence="3 4">
    <name type="scientific">Actinacidiphila acididurans</name>
    <dbReference type="NCBI Taxonomy" id="2784346"/>
    <lineage>
        <taxon>Bacteria</taxon>
        <taxon>Bacillati</taxon>
        <taxon>Actinomycetota</taxon>
        <taxon>Actinomycetes</taxon>
        <taxon>Kitasatosporales</taxon>
        <taxon>Streptomycetaceae</taxon>
        <taxon>Actinacidiphila</taxon>
    </lineage>
</organism>
<dbReference type="RefSeq" id="WP_205357787.1">
    <property type="nucleotide sequence ID" value="NZ_JADKYB010000007.1"/>
</dbReference>
<feature type="region of interest" description="Disordered" evidence="1">
    <location>
        <begin position="326"/>
        <end position="351"/>
    </location>
</feature>
<accession>A0ABS2TVF0</accession>
<comment type="caution">
    <text evidence="3">The sequence shown here is derived from an EMBL/GenBank/DDBJ whole genome shotgun (WGS) entry which is preliminary data.</text>
</comment>
<sequence>MTAARRGRVIRVGDRSPAGLSFTVGVEATADLAYDARRADALVTVHAQVQGGAAPAPRAAEVLIMDRSLSMAALGKLDAAKEAVCAAVDSVRDGTYLGIVAGHHKAEVLWPPGGRLAPVDAAAKAAAKRRIRGRLPEGGTAIGSWLACARDLFATVPAEGTVRHAVLYTDGKDEHETPEELGTVLAACRDRFVCDARGLGEDWDYAELLRITAALHGDAKAVIAVSDLTRDLTELMEQARLLVVPRTYLGLRLNEHFTLGFVRQTLPVQADLTGRPEPRDGELHIPLGAWSPGVRQYQVSLRFDPEALEVDEELRAARITLRTERDGERPACAESRPMAVRRRSTPGSRTLVPDSLTRVESERELGMAMRACADAWQARDTVRADHELRLALELAERLGDAVRLGLLRSLAEADADPEPDADRGGDPGGGPPRLRPDVTRGEMQRLGLDSTRTGTARPGAGLPHDPLAPAPSPTPSRVRCPRCGTTTTAAVLLFCENCGARLDAEVRPEAPNGGGRPDGADGAEGAGDSGRGFPADAS</sequence>
<dbReference type="EMBL" id="JADKYB010000007">
    <property type="protein sequence ID" value="MBM9505928.1"/>
    <property type="molecule type" value="Genomic_DNA"/>
</dbReference>
<dbReference type="Gene3D" id="3.40.50.410">
    <property type="entry name" value="von Willebrand factor, type A domain"/>
    <property type="match status" value="1"/>
</dbReference>
<dbReference type="Gene3D" id="1.20.120.1690">
    <property type="match status" value="1"/>
</dbReference>
<dbReference type="Proteomes" id="UP000749040">
    <property type="component" value="Unassembled WGS sequence"/>
</dbReference>
<protein>
    <submittedName>
        <fullName evidence="3">VWA domain-containing protein</fullName>
    </submittedName>
</protein>
<feature type="compositionally biased region" description="Gly residues" evidence="1">
    <location>
        <begin position="512"/>
        <end position="530"/>
    </location>
</feature>
<evidence type="ECO:0000259" key="2">
    <source>
        <dbReference type="PROSITE" id="PS50234"/>
    </source>
</evidence>
<proteinExistence type="predicted"/>
<dbReference type="Gene3D" id="2.60.40.3670">
    <property type="match status" value="1"/>
</dbReference>
<dbReference type="InterPro" id="IPR002035">
    <property type="entry name" value="VWF_A"/>
</dbReference>
<dbReference type="SUPFAM" id="SSF53300">
    <property type="entry name" value="vWA-like"/>
    <property type="match status" value="1"/>
</dbReference>
<evidence type="ECO:0000313" key="4">
    <source>
        <dbReference type="Proteomes" id="UP000749040"/>
    </source>
</evidence>
<name>A0ABS2TVF0_9ACTN</name>
<dbReference type="CDD" id="cd00198">
    <property type="entry name" value="vWFA"/>
    <property type="match status" value="1"/>
</dbReference>
<feature type="region of interest" description="Disordered" evidence="1">
    <location>
        <begin position="506"/>
        <end position="538"/>
    </location>
</feature>
<reference evidence="3 4" key="1">
    <citation type="submission" date="2021-01" db="EMBL/GenBank/DDBJ databases">
        <title>Streptomyces acididurans sp. nov., isolated from a peat swamp forest soil.</title>
        <authorList>
            <person name="Chantavorakit T."/>
            <person name="Duangmal K."/>
        </authorList>
    </citation>
    <scope>NUCLEOTIDE SEQUENCE [LARGE SCALE GENOMIC DNA]</scope>
    <source>
        <strain evidence="3 4">KK5PA1</strain>
    </source>
</reference>
<gene>
    <name evidence="3" type="ORF">ITX44_15470</name>
</gene>
<feature type="compositionally biased region" description="Basic and acidic residues" evidence="1">
    <location>
        <begin position="434"/>
        <end position="443"/>
    </location>
</feature>
<dbReference type="InterPro" id="IPR036465">
    <property type="entry name" value="vWFA_dom_sf"/>
</dbReference>
<evidence type="ECO:0000313" key="3">
    <source>
        <dbReference type="EMBL" id="MBM9505928.1"/>
    </source>
</evidence>
<dbReference type="SMART" id="SM00327">
    <property type="entry name" value="VWA"/>
    <property type="match status" value="1"/>
</dbReference>
<evidence type="ECO:0000256" key="1">
    <source>
        <dbReference type="SAM" id="MobiDB-lite"/>
    </source>
</evidence>
<dbReference type="PROSITE" id="PS50234">
    <property type="entry name" value="VWFA"/>
    <property type="match status" value="1"/>
</dbReference>